<keyword evidence="3 6" id="KW-1133">Transmembrane helix</keyword>
<protein>
    <submittedName>
        <fullName evidence="8 9">Sterol desaturase</fullName>
    </submittedName>
</protein>
<dbReference type="AlphaFoldDB" id="A0A6V8N181"/>
<evidence type="ECO:0000313" key="8">
    <source>
        <dbReference type="EMBL" id="GFO65513.1"/>
    </source>
</evidence>
<evidence type="ECO:0000256" key="2">
    <source>
        <dbReference type="ARBA" id="ARBA00022692"/>
    </source>
</evidence>
<comment type="subcellular location">
    <subcellularLocation>
        <location evidence="1">Membrane</location>
    </subcellularLocation>
</comment>
<feature type="transmembrane region" description="Helical" evidence="6">
    <location>
        <begin position="90"/>
        <end position="113"/>
    </location>
</feature>
<dbReference type="PANTHER" id="PTHR11863">
    <property type="entry name" value="STEROL DESATURASE"/>
    <property type="match status" value="1"/>
</dbReference>
<dbReference type="EMBL" id="CP096574">
    <property type="protein sequence ID" value="UPU36846.1"/>
    <property type="molecule type" value="Genomic_DNA"/>
</dbReference>
<reference evidence="8" key="2">
    <citation type="journal article" date="2021" name="Int. J. Syst. Evol. Microbiol.">
        <title>Geomonas silvestris sp. nov., Geomonas paludis sp. nov. and Geomonas limicola sp. nov., isolated from terrestrial environments, and emended description of the genus Geomonas.</title>
        <authorList>
            <person name="Itoh H."/>
            <person name="Xu Z."/>
            <person name="Masuda Y."/>
            <person name="Ushijima N."/>
            <person name="Hayakawa C."/>
            <person name="Shiratori Y."/>
            <person name="Senoo K."/>
        </authorList>
    </citation>
    <scope>NUCLEOTIDE SEQUENCE</scope>
    <source>
        <strain evidence="8">Red736</strain>
    </source>
</reference>
<feature type="compositionally biased region" description="Pro residues" evidence="5">
    <location>
        <begin position="280"/>
        <end position="289"/>
    </location>
</feature>
<dbReference type="GO" id="GO:0016020">
    <property type="term" value="C:membrane"/>
    <property type="evidence" value="ECO:0007669"/>
    <property type="project" value="UniProtKB-SubCell"/>
</dbReference>
<dbReference type="GO" id="GO:0016491">
    <property type="term" value="F:oxidoreductase activity"/>
    <property type="evidence" value="ECO:0007669"/>
    <property type="project" value="InterPro"/>
</dbReference>
<feature type="domain" description="Fatty acid hydroxylase" evidence="7">
    <location>
        <begin position="97"/>
        <end position="233"/>
    </location>
</feature>
<sequence>MSGRRDRLKGELPSWLNAVLICGTVAVVAAMELRRPLRKDRDDKLRRDTRNVAFAALAAVTVGVAEKPVVGPLALQVQSRRLGLLKLFGLPAWAEVALSVLLLDYTLFIWHVLTHKVPLLWRFHRPHHVDLDLDASTALRFHFGELILSVPWRAAQVRLIGVSPFALALWQTLTLMEILFHHSNLRLPHRIERRLCRIIVTPRMHGIHHSVVREERDSNWSTIFSWPDYLHGTIRLNVLQDAVDIGVAGCQDPKQLTLGRVLAMPFTPQQEVEGPKREPLPVPPTVLAV</sequence>
<dbReference type="RefSeq" id="WP_183349690.1">
    <property type="nucleotide sequence ID" value="NZ_BLXY01000010.1"/>
</dbReference>
<dbReference type="Proteomes" id="UP000568888">
    <property type="component" value="Unassembled WGS sequence"/>
</dbReference>
<evidence type="ECO:0000259" key="7">
    <source>
        <dbReference type="Pfam" id="PF04116"/>
    </source>
</evidence>
<feature type="region of interest" description="Disordered" evidence="5">
    <location>
        <begin position="270"/>
        <end position="289"/>
    </location>
</feature>
<accession>A0A6V8N181</accession>
<name>A0A6V8N181_9BACT</name>
<evidence type="ECO:0000256" key="4">
    <source>
        <dbReference type="ARBA" id="ARBA00023136"/>
    </source>
</evidence>
<dbReference type="InterPro" id="IPR050307">
    <property type="entry name" value="Sterol_Desaturase_Related"/>
</dbReference>
<feature type="transmembrane region" description="Helical" evidence="6">
    <location>
        <begin position="12"/>
        <end position="31"/>
    </location>
</feature>
<evidence type="ECO:0000256" key="5">
    <source>
        <dbReference type="SAM" id="MobiDB-lite"/>
    </source>
</evidence>
<evidence type="ECO:0000256" key="1">
    <source>
        <dbReference type="ARBA" id="ARBA00004370"/>
    </source>
</evidence>
<dbReference type="InterPro" id="IPR006694">
    <property type="entry name" value="Fatty_acid_hydroxylase"/>
</dbReference>
<reference evidence="10" key="1">
    <citation type="submission" date="2020-06" db="EMBL/GenBank/DDBJ databases">
        <title>Draft genomic sequecing of Geomonas sp. Red736.</title>
        <authorList>
            <person name="Itoh H."/>
            <person name="Xu Z.X."/>
            <person name="Ushijima N."/>
            <person name="Masuda Y."/>
            <person name="Shiratori Y."/>
            <person name="Senoo K."/>
        </authorList>
    </citation>
    <scope>NUCLEOTIDE SEQUENCE [LARGE SCALE GENOMIC DNA]</scope>
    <source>
        <strain evidence="10">Red736</strain>
    </source>
</reference>
<reference evidence="9" key="3">
    <citation type="submission" date="2022-04" db="EMBL/GenBank/DDBJ databases">
        <authorList>
            <person name="Liu G."/>
        </authorList>
    </citation>
    <scope>NUCLEOTIDE SEQUENCE</scope>
    <source>
        <strain evidence="9">RG22</strain>
    </source>
</reference>
<dbReference type="Pfam" id="PF04116">
    <property type="entry name" value="FA_hydroxylase"/>
    <property type="match status" value="1"/>
</dbReference>
<dbReference type="EMBL" id="BLXY01000010">
    <property type="protein sequence ID" value="GFO65513.1"/>
    <property type="molecule type" value="Genomic_DNA"/>
</dbReference>
<dbReference type="GO" id="GO:0005506">
    <property type="term" value="F:iron ion binding"/>
    <property type="evidence" value="ECO:0007669"/>
    <property type="project" value="InterPro"/>
</dbReference>
<evidence type="ECO:0000313" key="9">
    <source>
        <dbReference type="EMBL" id="UPU36846.1"/>
    </source>
</evidence>
<organism evidence="8 10">
    <name type="scientific">Geomonas paludis</name>
    <dbReference type="NCBI Taxonomy" id="2740185"/>
    <lineage>
        <taxon>Bacteria</taxon>
        <taxon>Pseudomonadati</taxon>
        <taxon>Thermodesulfobacteriota</taxon>
        <taxon>Desulfuromonadia</taxon>
        <taxon>Geobacterales</taxon>
        <taxon>Geobacteraceae</taxon>
        <taxon>Geomonas</taxon>
    </lineage>
</organism>
<evidence type="ECO:0000313" key="11">
    <source>
        <dbReference type="Proteomes" id="UP000831485"/>
    </source>
</evidence>
<dbReference type="GO" id="GO:0008610">
    <property type="term" value="P:lipid biosynthetic process"/>
    <property type="evidence" value="ECO:0007669"/>
    <property type="project" value="InterPro"/>
</dbReference>
<evidence type="ECO:0000256" key="6">
    <source>
        <dbReference type="SAM" id="Phobius"/>
    </source>
</evidence>
<evidence type="ECO:0000313" key="10">
    <source>
        <dbReference type="Proteomes" id="UP000568888"/>
    </source>
</evidence>
<keyword evidence="4 6" id="KW-0472">Membrane</keyword>
<dbReference type="Proteomes" id="UP000831485">
    <property type="component" value="Chromosome"/>
</dbReference>
<keyword evidence="11" id="KW-1185">Reference proteome</keyword>
<gene>
    <name evidence="8" type="ORF">GMPD_34320</name>
    <name evidence="9" type="ORF">M1B72_03810</name>
</gene>
<evidence type="ECO:0000256" key="3">
    <source>
        <dbReference type="ARBA" id="ARBA00022989"/>
    </source>
</evidence>
<feature type="transmembrane region" description="Helical" evidence="6">
    <location>
        <begin position="52"/>
        <end position="70"/>
    </location>
</feature>
<proteinExistence type="predicted"/>
<keyword evidence="2 6" id="KW-0812">Transmembrane</keyword>